<keyword evidence="2" id="KW-1133">Transmembrane helix</keyword>
<dbReference type="Pfam" id="PF00069">
    <property type="entry name" value="Pkinase"/>
    <property type="match status" value="1"/>
</dbReference>
<feature type="region of interest" description="Disordered" evidence="1">
    <location>
        <begin position="1"/>
        <end position="50"/>
    </location>
</feature>
<feature type="transmembrane region" description="Helical" evidence="2">
    <location>
        <begin position="907"/>
        <end position="926"/>
    </location>
</feature>
<dbReference type="PANTHER" id="PTHR44167">
    <property type="entry name" value="OVARIAN-SPECIFIC SERINE/THREONINE-PROTEIN KINASE LOK-RELATED"/>
    <property type="match status" value="1"/>
</dbReference>
<keyword evidence="2" id="KW-0812">Transmembrane</keyword>
<keyword evidence="4" id="KW-0808">Transferase</keyword>
<reference evidence="4" key="2">
    <citation type="journal article" date="2021" name="PeerJ">
        <title>Extensive microbial diversity within the chicken gut microbiome revealed by metagenomics and culture.</title>
        <authorList>
            <person name="Gilroy R."/>
            <person name="Ravi A."/>
            <person name="Getino M."/>
            <person name="Pursley I."/>
            <person name="Horton D.L."/>
            <person name="Alikhan N.F."/>
            <person name="Baker D."/>
            <person name="Gharbi K."/>
            <person name="Hall N."/>
            <person name="Watson M."/>
            <person name="Adriaenssens E.M."/>
            <person name="Foster-Nyarko E."/>
            <person name="Jarju S."/>
            <person name="Secka A."/>
            <person name="Antonio M."/>
            <person name="Oren A."/>
            <person name="Chaudhuri R.R."/>
            <person name="La Ragione R."/>
            <person name="Hildebrand F."/>
            <person name="Pallen M.J."/>
        </authorList>
    </citation>
    <scope>NUCLEOTIDE SEQUENCE</scope>
    <source>
        <strain evidence="4">ChiHecec2B26-709</strain>
    </source>
</reference>
<dbReference type="PROSITE" id="PS50011">
    <property type="entry name" value="PROTEIN_KINASE_DOM"/>
    <property type="match status" value="1"/>
</dbReference>
<evidence type="ECO:0000256" key="1">
    <source>
        <dbReference type="SAM" id="MobiDB-lite"/>
    </source>
</evidence>
<name>A0A9D1GN28_9BACT</name>
<dbReference type="PANTHER" id="PTHR44167:SF24">
    <property type="entry name" value="SERINE_THREONINE-PROTEIN KINASE CHK2"/>
    <property type="match status" value="1"/>
</dbReference>
<dbReference type="SMART" id="SM00220">
    <property type="entry name" value="S_TKc"/>
    <property type="match status" value="1"/>
</dbReference>
<dbReference type="SUPFAM" id="SSF56112">
    <property type="entry name" value="Protein kinase-like (PK-like)"/>
    <property type="match status" value="1"/>
</dbReference>
<dbReference type="Proteomes" id="UP000886881">
    <property type="component" value="Unassembled WGS sequence"/>
</dbReference>
<evidence type="ECO:0000313" key="5">
    <source>
        <dbReference type="Proteomes" id="UP000886881"/>
    </source>
</evidence>
<dbReference type="InterPro" id="IPR000719">
    <property type="entry name" value="Prot_kinase_dom"/>
</dbReference>
<evidence type="ECO:0000256" key="2">
    <source>
        <dbReference type="SAM" id="Phobius"/>
    </source>
</evidence>
<dbReference type="GO" id="GO:0005524">
    <property type="term" value="F:ATP binding"/>
    <property type="evidence" value="ECO:0007669"/>
    <property type="project" value="InterPro"/>
</dbReference>
<dbReference type="EMBL" id="DVLC01000033">
    <property type="protein sequence ID" value="HIT46565.1"/>
    <property type="molecule type" value="Genomic_DNA"/>
</dbReference>
<dbReference type="AlphaFoldDB" id="A0A9D1GN28"/>
<feature type="compositionally biased region" description="Polar residues" evidence="1">
    <location>
        <begin position="1"/>
        <end position="38"/>
    </location>
</feature>
<evidence type="ECO:0000313" key="4">
    <source>
        <dbReference type="EMBL" id="HIT46565.1"/>
    </source>
</evidence>
<feature type="transmembrane region" description="Helical" evidence="2">
    <location>
        <begin position="874"/>
        <end position="895"/>
    </location>
</feature>
<feature type="transmembrane region" description="Helical" evidence="2">
    <location>
        <begin position="958"/>
        <end position="975"/>
    </location>
</feature>
<comment type="caution">
    <text evidence="4">The sequence shown here is derived from an EMBL/GenBank/DDBJ whole genome shotgun (WGS) entry which is preliminary data.</text>
</comment>
<feature type="domain" description="Protein kinase" evidence="3">
    <location>
        <begin position="113"/>
        <end position="366"/>
    </location>
</feature>
<organism evidence="4 5">
    <name type="scientific">Candidatus Cryptobacteroides merdipullorum</name>
    <dbReference type="NCBI Taxonomy" id="2840771"/>
    <lineage>
        <taxon>Bacteria</taxon>
        <taxon>Pseudomonadati</taxon>
        <taxon>Bacteroidota</taxon>
        <taxon>Bacteroidia</taxon>
        <taxon>Bacteroidales</taxon>
        <taxon>Candidatus Cryptobacteroides</taxon>
    </lineage>
</organism>
<sequence>MTDTSNTVPAGSTPASGGTVATPQQSGGNTGGTITAPTPGSGGTIASGVSPGGTVTAGNVQGTAVMNGSVAGMTAVASATAVASQAPAASGPAPQATFDLTRRKTLTIHGKTYEIDKLIGNGGEAEVYVLVCEGRKYALKLYRGVHQFNKDLIGRLTKLRGKAAVTDIYGYGNITIGSEKRSFTLMEYCEDGSTASWDFKGNGDAILQIVTLTARNLNELHKVGVLHKDTKPENLLFTDKSNCLLLLSDFGISDILGADGSVNSLQDRTPIYAAPEIYTKASIIGGATYAIMTRAYDYYALGMTALALWVGADAFKRKETELVKLKLEGKIDVPKAMPEPLRTIVRGLLLNDVESRWGFDEIQRKLSGEDVPVGESLGTLNIVFDSSKNKIARSTADLAKFMMEDQELGISYLYKGRVCEWLRKSMPEVEIRLNDIIETRYPKNQTAGLYAAALVLDPNLPYYDRKGKTHDTIIPLLNAEDSFNNNLTDPDNPVYIYLRHSEGKQAADRIFQRVKAAAADQFGQARSTLIWAVHDSDITRSFYGKKSADEAKFTEVRCQNPAEVLKFFSDHRIVSDEDKKWICSLAFVEMLRTFSPDDAAKVEKLRQQNSSEGFQRLYRYIIQTLNPAADLNLCADPKNPWYAMTGKGLGKLINMAFNAYYVQFEGDRDRLYNDWTSGTNPYRDICQASLVDLIIMSFRGSWKDSYVQKSFRTKGNRFDAQDRWAAYCTDYKSTDNSKKYGPYDVQIAIMKTVAGFGFTPEYRFRNSAETVSGISGLKSLSGSGKEGKDWKSEIRQAVRSRSLHAWVAVQYQENPHADLKPKYAYEKLTQQYLETLGRYDPDNREYSRWNEARNSIRKDGKAQPILALGTIQNIFTVICTLFFFVSIASQVLGIIQMPWLDYGLKKEVFILFGPIVFCLLLCQFFSEDRVFGFFYSIFAYFFFMLILYFVSRWFIYRLVPYISLAATGLFAWYFLSRLFQPNEGASGLRSLGTPDQDLLILEPLHYAFKSPASAFQSSVAANEDFYKEQYKDSLKEKIRPVILGCITGFILMGNGAAAYGLVEKERAEKEAESVSVTTRAVTVDGNEYEVMATCSAKDLHVEFLSSRRTAEDSLLVRFRLTNGGEHEIAPDIKASILLQKTAGRIEAEDDAGRIYRFRDGEISVSAPDVTIDSSSKSGFFALPSGETAECSVTLSNVGPDASRLELLTIPARGLEGGTKAGYIMFSDIPVPKTISR</sequence>
<feature type="transmembrane region" description="Helical" evidence="2">
    <location>
        <begin position="932"/>
        <end position="951"/>
    </location>
</feature>
<keyword evidence="2" id="KW-0472">Membrane</keyword>
<evidence type="ECO:0000259" key="3">
    <source>
        <dbReference type="PROSITE" id="PS50011"/>
    </source>
</evidence>
<dbReference type="GO" id="GO:0004672">
    <property type="term" value="F:protein kinase activity"/>
    <property type="evidence" value="ECO:0007669"/>
    <property type="project" value="InterPro"/>
</dbReference>
<feature type="transmembrane region" description="Helical" evidence="2">
    <location>
        <begin position="1041"/>
        <end position="1062"/>
    </location>
</feature>
<gene>
    <name evidence="4" type="ORF">IAC35_01755</name>
</gene>
<accession>A0A9D1GN28</accession>
<keyword evidence="4" id="KW-0418">Kinase</keyword>
<reference evidence="4" key="1">
    <citation type="submission" date="2020-10" db="EMBL/GenBank/DDBJ databases">
        <authorList>
            <person name="Gilroy R."/>
        </authorList>
    </citation>
    <scope>NUCLEOTIDE SEQUENCE</scope>
    <source>
        <strain evidence="4">ChiHecec2B26-709</strain>
    </source>
</reference>
<dbReference type="InterPro" id="IPR011009">
    <property type="entry name" value="Kinase-like_dom_sf"/>
</dbReference>
<proteinExistence type="predicted"/>
<dbReference type="Gene3D" id="1.10.510.10">
    <property type="entry name" value="Transferase(Phosphotransferase) domain 1"/>
    <property type="match status" value="1"/>
</dbReference>
<protein>
    <submittedName>
        <fullName evidence="4">Protein kinase</fullName>
    </submittedName>
</protein>